<protein>
    <submittedName>
        <fullName evidence="1">Uncharacterized protein</fullName>
    </submittedName>
</protein>
<name>A0A5S9MD41_BACIA</name>
<organism evidence="1 2">
    <name type="scientific">Bacillus safensis</name>
    <dbReference type="NCBI Taxonomy" id="561879"/>
    <lineage>
        <taxon>Bacteria</taxon>
        <taxon>Bacillati</taxon>
        <taxon>Bacillota</taxon>
        <taxon>Bacilli</taxon>
        <taxon>Bacillales</taxon>
        <taxon>Bacillaceae</taxon>
        <taxon>Bacillus</taxon>
    </lineage>
</organism>
<gene>
    <name evidence="1" type="ORF">BsIDN1_30640</name>
</gene>
<proteinExistence type="predicted"/>
<dbReference type="EMBL" id="AP021906">
    <property type="protein sequence ID" value="BBP89446.1"/>
    <property type="molecule type" value="Genomic_DNA"/>
</dbReference>
<evidence type="ECO:0000313" key="2">
    <source>
        <dbReference type="Proteomes" id="UP000464658"/>
    </source>
</evidence>
<reference evidence="1 2" key="1">
    <citation type="submission" date="2019-12" db="EMBL/GenBank/DDBJ databases">
        <title>Full genome sequence of a Bacillus safensis strain isolated from commercially available natto in Indonesia.</title>
        <authorList>
            <person name="Yoshida M."/>
            <person name="Uomi M."/>
            <person name="Waturangi D."/>
            <person name="Ekaputri J.J."/>
            <person name="Setiamarga D.H.E."/>
        </authorList>
    </citation>
    <scope>NUCLEOTIDE SEQUENCE [LARGE SCALE GENOMIC DNA]</scope>
    <source>
        <strain evidence="1 2">IDN1</strain>
    </source>
</reference>
<accession>A0A5S9MD41</accession>
<sequence length="69" mass="7764">MLLSFIGSSVVRSLYSGALLSVRSVHSGFPFLYIKEERGINGTEHAALIDKRVPIIRRNFICIKKLDMV</sequence>
<evidence type="ECO:0000313" key="1">
    <source>
        <dbReference type="EMBL" id="BBP89446.1"/>
    </source>
</evidence>
<dbReference type="Proteomes" id="UP000464658">
    <property type="component" value="Chromosome"/>
</dbReference>
<dbReference type="AlphaFoldDB" id="A0A5S9MD41"/>